<feature type="region of interest" description="Disordered" evidence="1">
    <location>
        <begin position="57"/>
        <end position="98"/>
    </location>
</feature>
<reference evidence="2 3" key="2">
    <citation type="journal article" date="2017" name="Nature">
        <title>The Apostasia genome and the evolution of orchids.</title>
        <authorList>
            <person name="Zhang G.Q."/>
            <person name="Liu K.W."/>
            <person name="Li Z."/>
            <person name="Lohaus R."/>
            <person name="Hsiao Y.Y."/>
            <person name="Niu S.C."/>
            <person name="Wang J.Y."/>
            <person name="Lin Y.C."/>
            <person name="Xu Q."/>
            <person name="Chen L.J."/>
            <person name="Yoshida K."/>
            <person name="Fujiwara S."/>
            <person name="Wang Z.W."/>
            <person name="Zhang Y.Q."/>
            <person name="Mitsuda N."/>
            <person name="Wang M."/>
            <person name="Liu G.H."/>
            <person name="Pecoraro L."/>
            <person name="Huang H.X."/>
            <person name="Xiao X.J."/>
            <person name="Lin M."/>
            <person name="Wu X.Y."/>
            <person name="Wu W.L."/>
            <person name="Chen Y.Y."/>
            <person name="Chang S.B."/>
            <person name="Sakamoto S."/>
            <person name="Ohme-Takagi M."/>
            <person name="Yagi M."/>
            <person name="Zeng S.J."/>
            <person name="Shen C.Y."/>
            <person name="Yeh C.M."/>
            <person name="Luo Y.B."/>
            <person name="Tsai W.C."/>
            <person name="Van de Peer Y."/>
            <person name="Liu Z.J."/>
        </authorList>
    </citation>
    <scope>NUCLEOTIDE SEQUENCE [LARGE SCALE GENOMIC DNA]</scope>
    <source>
        <tissue evidence="2">The whole plant</tissue>
    </source>
</reference>
<gene>
    <name evidence="2" type="ORF">MA16_Dca029155</name>
</gene>
<organism evidence="2 3">
    <name type="scientific">Dendrobium catenatum</name>
    <dbReference type="NCBI Taxonomy" id="906689"/>
    <lineage>
        <taxon>Eukaryota</taxon>
        <taxon>Viridiplantae</taxon>
        <taxon>Streptophyta</taxon>
        <taxon>Embryophyta</taxon>
        <taxon>Tracheophyta</taxon>
        <taxon>Spermatophyta</taxon>
        <taxon>Magnoliopsida</taxon>
        <taxon>Liliopsida</taxon>
        <taxon>Asparagales</taxon>
        <taxon>Orchidaceae</taxon>
        <taxon>Epidendroideae</taxon>
        <taxon>Malaxideae</taxon>
        <taxon>Dendrobiinae</taxon>
        <taxon>Dendrobium</taxon>
    </lineage>
</organism>
<dbReference type="Proteomes" id="UP000233837">
    <property type="component" value="Unassembled WGS sequence"/>
</dbReference>
<name>A0A2I0VGJ8_9ASPA</name>
<dbReference type="AlphaFoldDB" id="A0A2I0VGJ8"/>
<evidence type="ECO:0000256" key="1">
    <source>
        <dbReference type="SAM" id="MobiDB-lite"/>
    </source>
</evidence>
<dbReference type="EMBL" id="KZ504354">
    <property type="protein sequence ID" value="PKU62525.1"/>
    <property type="molecule type" value="Genomic_DNA"/>
</dbReference>
<keyword evidence="3" id="KW-1185">Reference proteome</keyword>
<sequence length="98" mass="11089">MRALNFKFKAPRGAGGWSSGGRWLAAKRVGSVEGGQQRCGNFVELGMEVWPRGLEGRRKKMKTTMGREKKEESKTKINRKIENQNENREPRTLPKADG</sequence>
<feature type="compositionally biased region" description="Basic and acidic residues" evidence="1">
    <location>
        <begin position="65"/>
        <end position="98"/>
    </location>
</feature>
<evidence type="ECO:0000313" key="2">
    <source>
        <dbReference type="EMBL" id="PKU62525.1"/>
    </source>
</evidence>
<reference evidence="2 3" key="1">
    <citation type="journal article" date="2016" name="Sci. Rep.">
        <title>The Dendrobium catenatum Lindl. genome sequence provides insights into polysaccharide synthase, floral development and adaptive evolution.</title>
        <authorList>
            <person name="Zhang G.Q."/>
            <person name="Xu Q."/>
            <person name="Bian C."/>
            <person name="Tsai W.C."/>
            <person name="Yeh C.M."/>
            <person name="Liu K.W."/>
            <person name="Yoshida K."/>
            <person name="Zhang L.S."/>
            <person name="Chang S.B."/>
            <person name="Chen F."/>
            <person name="Shi Y."/>
            <person name="Su Y.Y."/>
            <person name="Zhang Y.Q."/>
            <person name="Chen L.J."/>
            <person name="Yin Y."/>
            <person name="Lin M."/>
            <person name="Huang H."/>
            <person name="Deng H."/>
            <person name="Wang Z.W."/>
            <person name="Zhu S.L."/>
            <person name="Zhao X."/>
            <person name="Deng C."/>
            <person name="Niu S.C."/>
            <person name="Huang J."/>
            <person name="Wang M."/>
            <person name="Liu G.H."/>
            <person name="Yang H.J."/>
            <person name="Xiao X.J."/>
            <person name="Hsiao Y.Y."/>
            <person name="Wu W.L."/>
            <person name="Chen Y.Y."/>
            <person name="Mitsuda N."/>
            <person name="Ohme-Takagi M."/>
            <person name="Luo Y.B."/>
            <person name="Van de Peer Y."/>
            <person name="Liu Z.J."/>
        </authorList>
    </citation>
    <scope>NUCLEOTIDE SEQUENCE [LARGE SCALE GENOMIC DNA]</scope>
    <source>
        <tissue evidence="2">The whole plant</tissue>
    </source>
</reference>
<proteinExistence type="predicted"/>
<protein>
    <submittedName>
        <fullName evidence="2">Uncharacterized protein</fullName>
    </submittedName>
</protein>
<accession>A0A2I0VGJ8</accession>
<evidence type="ECO:0000313" key="3">
    <source>
        <dbReference type="Proteomes" id="UP000233837"/>
    </source>
</evidence>